<evidence type="ECO:0000313" key="2">
    <source>
        <dbReference type="EMBL" id="KAF5310449.1"/>
    </source>
</evidence>
<evidence type="ECO:0000313" key="3">
    <source>
        <dbReference type="Proteomes" id="UP000541558"/>
    </source>
</evidence>
<protein>
    <recommendedName>
        <fullName evidence="1">CHAT domain-containing protein</fullName>
    </recommendedName>
</protein>
<dbReference type="InterPro" id="IPR024983">
    <property type="entry name" value="CHAT_dom"/>
</dbReference>
<reference evidence="2 3" key="1">
    <citation type="journal article" date="2020" name="ISME J.">
        <title>Uncovering the hidden diversity of litter-decomposition mechanisms in mushroom-forming fungi.</title>
        <authorList>
            <person name="Floudas D."/>
            <person name="Bentzer J."/>
            <person name="Ahren D."/>
            <person name="Johansson T."/>
            <person name="Persson P."/>
            <person name="Tunlid A."/>
        </authorList>
    </citation>
    <scope>NUCLEOTIDE SEQUENCE [LARGE SCALE GENOMIC DNA]</scope>
    <source>
        <strain evidence="2 3">CBS 175.51</strain>
    </source>
</reference>
<dbReference type="Pfam" id="PF12770">
    <property type="entry name" value="CHAT"/>
    <property type="match status" value="1"/>
</dbReference>
<keyword evidence="3" id="KW-1185">Reference proteome</keyword>
<dbReference type="OrthoDB" id="9991317at2759"/>
<dbReference type="SUPFAM" id="SSF48452">
    <property type="entry name" value="TPR-like"/>
    <property type="match status" value="1"/>
</dbReference>
<sequence>MFHLKDQQDTITSLCYMQYERSKQLETIHEAVLASQAAVELTSQRDLCYAWRLERLGRSLSIRYGHSEDPGDLSKAIDAFERSLKADEKAEPWEDAFGSLLQHFHLPLPQFKRFQGLISDSEKLLEVHRVGLRTATLSGLALALQLQFDRITFDADDVRRATQLLLSAIAQVPSSTVTTPAWMVDLTHTIPAALKSWGFHPSIVTQTEAFFQTAVWAVAPPNFESNLAAWYGSLGDSLHQCSLWTGSVEGMEQSSEAIRRAKDHATSTDPRKLAAELERLAYTLLRRFWRTGQLEDVEQAIEAQQQVVLLTAASDSNLPTAVCLANLAAAYIARYQHARDPSDIGKAISTLKRANISPGTKVIQLGIERILASAYSIRATHYGEIEDHDEAIRIYRSVHSRSRSSSCIDQFQDLYNLGHALYRRFRRRGPGAVADHEEAIAFLREGLDMASPRHPSLPDALAMCGVALHVRFQRSGSMLDIHDAILMLEGAIKAGPSPEIPNINMGGLLHDLGTAYKTKFVHTLEPADIDNAVRSIEKSLSHIPAGHPRHWWYLRSLGSVLHSRFNARGKGSGTEADIEQAVKVLQESLECAPPADPGYSGLSGTLGNALASRYKLTGSPQDAQNSISSLTTAIDLLPEDHPDASIHRFNLARAFQARFERSKLLIDNARAIETFCKGIEGYPEEHAFLPIVYKDLGHSLLTRFKETRLQEHLLEAVSVYRHSARSSVGSPSLRFDAACQWASLCDLYNPSECLEAYEVAIRLMSEVAGLQETVQRRHGYMEKSSIVSLRAAATAFSMGETVKALEWLEQGRCLVWNQIAMLRSPLDTLRAYDKRLAERLSEVSKDLELAGNKQTLSSEPSASEDRIALHTEAKNHASLAIEWHGIVKSIRSVPGLGDFLQPPSYEHLRLSLPASGYVVMVNVSDKRCDSVVLTHGSDEPLHIPLTNFSFEKASNLHLKLDHQLRSNILLSRKDSISGEEQGITGVVWGSDRAIRPLQRKDGTNAQEDVLCEVLAELWTSVTKHIFDKIGLKPSDAPNKPRIWWCVTGPLVFLPLHAAGVYGADEQRVSSLDYAISSYIPTIGYFRNLDRRSSLERSVSGELLIISQPELTGFPPIPGVQEEVDGISEVMRTSRISFHLLESASATVENTSRSMKALACVHIATHAFQHPVEPLGSGFHLHDGPLTLSNIMQSNLGLGDLAFLSACDTSRGDMRLSEEAVHLAGGLLAAGYRSVIATMWSINDGYAPTVSRSFYEHLIQEGGGESQHDTPGRILGLQSAFSIHHAIQELRNNLGDSETSLLNWVPYVHFGL</sequence>
<organism evidence="2 3">
    <name type="scientific">Ephemerocybe angulata</name>
    <dbReference type="NCBI Taxonomy" id="980116"/>
    <lineage>
        <taxon>Eukaryota</taxon>
        <taxon>Fungi</taxon>
        <taxon>Dikarya</taxon>
        <taxon>Basidiomycota</taxon>
        <taxon>Agaricomycotina</taxon>
        <taxon>Agaricomycetes</taxon>
        <taxon>Agaricomycetidae</taxon>
        <taxon>Agaricales</taxon>
        <taxon>Agaricineae</taxon>
        <taxon>Psathyrellaceae</taxon>
        <taxon>Ephemerocybe</taxon>
    </lineage>
</organism>
<dbReference type="Proteomes" id="UP000541558">
    <property type="component" value="Unassembled WGS sequence"/>
</dbReference>
<name>A0A8H5AT82_9AGAR</name>
<feature type="domain" description="CHAT" evidence="1">
    <location>
        <begin position="1017"/>
        <end position="1275"/>
    </location>
</feature>
<comment type="caution">
    <text evidence="2">The sequence shown here is derived from an EMBL/GenBank/DDBJ whole genome shotgun (WGS) entry which is preliminary data.</text>
</comment>
<dbReference type="Gene3D" id="1.25.40.10">
    <property type="entry name" value="Tetratricopeptide repeat domain"/>
    <property type="match status" value="2"/>
</dbReference>
<dbReference type="EMBL" id="JAACJK010000229">
    <property type="protein sequence ID" value="KAF5310449.1"/>
    <property type="molecule type" value="Genomic_DNA"/>
</dbReference>
<proteinExistence type="predicted"/>
<dbReference type="InterPro" id="IPR011990">
    <property type="entry name" value="TPR-like_helical_dom_sf"/>
</dbReference>
<accession>A0A8H5AT82</accession>
<gene>
    <name evidence="2" type="ORF">D9611_012314</name>
</gene>
<evidence type="ECO:0000259" key="1">
    <source>
        <dbReference type="Pfam" id="PF12770"/>
    </source>
</evidence>